<proteinExistence type="predicted"/>
<gene>
    <name evidence="2" type="ORF">MRATA1EN1_LOCUS21384</name>
</gene>
<feature type="region of interest" description="Disordered" evidence="1">
    <location>
        <begin position="158"/>
        <end position="196"/>
    </location>
</feature>
<organism evidence="2 3">
    <name type="scientific">Rangifer tarandus platyrhynchus</name>
    <name type="common">Svalbard reindeer</name>
    <dbReference type="NCBI Taxonomy" id="3082113"/>
    <lineage>
        <taxon>Eukaryota</taxon>
        <taxon>Metazoa</taxon>
        <taxon>Chordata</taxon>
        <taxon>Craniata</taxon>
        <taxon>Vertebrata</taxon>
        <taxon>Euteleostomi</taxon>
        <taxon>Mammalia</taxon>
        <taxon>Eutheria</taxon>
        <taxon>Laurasiatheria</taxon>
        <taxon>Artiodactyla</taxon>
        <taxon>Ruminantia</taxon>
        <taxon>Pecora</taxon>
        <taxon>Cervidae</taxon>
        <taxon>Odocoileinae</taxon>
        <taxon>Rangifer</taxon>
    </lineage>
</organism>
<dbReference type="EMBL" id="OX459968">
    <property type="protein sequence ID" value="CAI9172422.1"/>
    <property type="molecule type" value="Genomic_DNA"/>
</dbReference>
<keyword evidence="3" id="KW-1185">Reference proteome</keyword>
<accession>A0ABN8ZI14</accession>
<evidence type="ECO:0000256" key="1">
    <source>
        <dbReference type="SAM" id="MobiDB-lite"/>
    </source>
</evidence>
<protein>
    <submittedName>
        <fullName evidence="2">Uncharacterized protein</fullName>
    </submittedName>
</protein>
<sequence>MRTEIRFHYVLLRTMLDSHHWAGQRALGRPPASPPAFLPSPGQALLPARPVLHPCVLPPATASAVSAAFPSPASRGQFLHAPCLLSDSALSGPSFHCPESALRTGGLHPRPSAFEDQSRTPSHRLPPLMRQPPHPSPASSMALRTQNHLQRTALQTEAGLVGRGLEKLTRIPTVQGGPGPKTEHPPHPASSAAASW</sequence>
<name>A0ABN8ZI14_RANTA</name>
<evidence type="ECO:0000313" key="2">
    <source>
        <dbReference type="EMBL" id="CAI9172422.1"/>
    </source>
</evidence>
<evidence type="ECO:0000313" key="3">
    <source>
        <dbReference type="Proteomes" id="UP001176941"/>
    </source>
</evidence>
<feature type="region of interest" description="Disordered" evidence="1">
    <location>
        <begin position="101"/>
        <end position="144"/>
    </location>
</feature>
<dbReference type="Proteomes" id="UP001176941">
    <property type="component" value="Chromosome 32"/>
</dbReference>
<reference evidence="2" key="1">
    <citation type="submission" date="2023-04" db="EMBL/GenBank/DDBJ databases">
        <authorList>
            <consortium name="ELIXIR-Norway"/>
        </authorList>
    </citation>
    <scope>NUCLEOTIDE SEQUENCE [LARGE SCALE GENOMIC DNA]</scope>
</reference>